<protein>
    <submittedName>
        <fullName evidence="1">Uncharacterized protein</fullName>
    </submittedName>
</protein>
<dbReference type="EMBL" id="JABBWE010000083">
    <property type="protein sequence ID" value="KAG1787133.1"/>
    <property type="molecule type" value="Genomic_DNA"/>
</dbReference>
<dbReference type="RefSeq" id="XP_041154506.1">
    <property type="nucleotide sequence ID" value="XM_041298686.1"/>
</dbReference>
<organism evidence="1 2">
    <name type="scientific">Suillus plorans</name>
    <dbReference type="NCBI Taxonomy" id="116603"/>
    <lineage>
        <taxon>Eukaryota</taxon>
        <taxon>Fungi</taxon>
        <taxon>Dikarya</taxon>
        <taxon>Basidiomycota</taxon>
        <taxon>Agaricomycotina</taxon>
        <taxon>Agaricomycetes</taxon>
        <taxon>Agaricomycetidae</taxon>
        <taxon>Boletales</taxon>
        <taxon>Suillineae</taxon>
        <taxon>Suillaceae</taxon>
        <taxon>Suillus</taxon>
    </lineage>
</organism>
<dbReference type="AlphaFoldDB" id="A0A9P7DCD0"/>
<proteinExistence type="predicted"/>
<dbReference type="Proteomes" id="UP000719766">
    <property type="component" value="Unassembled WGS sequence"/>
</dbReference>
<gene>
    <name evidence="1" type="ORF">HD556DRAFT_1247262</name>
</gene>
<comment type="caution">
    <text evidence="1">The sequence shown here is derived from an EMBL/GenBank/DDBJ whole genome shotgun (WGS) entry which is preliminary data.</text>
</comment>
<accession>A0A9P7DCD0</accession>
<dbReference type="OrthoDB" id="3256444at2759"/>
<name>A0A9P7DCD0_9AGAM</name>
<feature type="non-terminal residue" evidence="1">
    <location>
        <position position="1"/>
    </location>
</feature>
<evidence type="ECO:0000313" key="2">
    <source>
        <dbReference type="Proteomes" id="UP000719766"/>
    </source>
</evidence>
<dbReference type="GeneID" id="64592450"/>
<sequence length="149" mass="17209">IIVNETSTLRRHAEARFAGKYRKWAKDNAFLSKLPGDIAAEKMKAARAQETLNAHMTERKLSERVVPYSDQLFRKAAIEWLIATDQPIQALEHPRFKEMVDVASRATQGVKIPGRKATRAEIMRMFKSHLTKLRKKLNVRCRPPHYCLL</sequence>
<reference evidence="1" key="1">
    <citation type="journal article" date="2020" name="New Phytol.">
        <title>Comparative genomics reveals dynamic genome evolution in host specialist ectomycorrhizal fungi.</title>
        <authorList>
            <person name="Lofgren L.A."/>
            <person name="Nguyen N.H."/>
            <person name="Vilgalys R."/>
            <person name="Ruytinx J."/>
            <person name="Liao H.L."/>
            <person name="Branco S."/>
            <person name="Kuo A."/>
            <person name="LaButti K."/>
            <person name="Lipzen A."/>
            <person name="Andreopoulos W."/>
            <person name="Pangilinan J."/>
            <person name="Riley R."/>
            <person name="Hundley H."/>
            <person name="Na H."/>
            <person name="Barry K."/>
            <person name="Grigoriev I.V."/>
            <person name="Stajich J.E."/>
            <person name="Kennedy P.G."/>
        </authorList>
    </citation>
    <scope>NUCLEOTIDE SEQUENCE</scope>
    <source>
        <strain evidence="1">S12</strain>
    </source>
</reference>
<evidence type="ECO:0000313" key="1">
    <source>
        <dbReference type="EMBL" id="KAG1787133.1"/>
    </source>
</evidence>
<keyword evidence="2" id="KW-1185">Reference proteome</keyword>